<keyword evidence="1" id="KW-0238">DNA-binding</keyword>
<gene>
    <name evidence="1" type="ORF">QTA56_07450</name>
</gene>
<dbReference type="EMBL" id="JAUDZE010000002">
    <property type="protein sequence ID" value="MDN0014071.1"/>
    <property type="molecule type" value="Genomic_DNA"/>
</dbReference>
<organism evidence="1 2">
    <name type="scientific">Acinetobacter thutiue</name>
    <dbReference type="NCBI Taxonomy" id="2998078"/>
    <lineage>
        <taxon>Bacteria</taxon>
        <taxon>Pseudomonadati</taxon>
        <taxon>Pseudomonadota</taxon>
        <taxon>Gammaproteobacteria</taxon>
        <taxon>Moraxellales</taxon>
        <taxon>Moraxellaceae</taxon>
        <taxon>Acinetobacter</taxon>
    </lineage>
</organism>
<dbReference type="Proteomes" id="UP001168524">
    <property type="component" value="Unassembled WGS sequence"/>
</dbReference>
<sequence length="67" mass="7423">MITKADIERVKANLVAKGTTAKAWADQHGYDHETVYKILQGTRKCNYGKSHEIAVALGLKPNPETIQ</sequence>
<comment type="caution">
    <text evidence="1">The sequence shown here is derived from an EMBL/GenBank/DDBJ whole genome shotgun (WGS) entry which is preliminary data.</text>
</comment>
<dbReference type="RefSeq" id="WP_267980303.1">
    <property type="nucleotide sequence ID" value="NZ_JAPQKF010000002.1"/>
</dbReference>
<dbReference type="InterPro" id="IPR026365">
    <property type="entry name" value="BcepMu_gp16"/>
</dbReference>
<name>A0ABT7WN06_9GAMM</name>
<accession>A0ABT7WN06</accession>
<proteinExistence type="predicted"/>
<dbReference type="InterPro" id="IPR010982">
    <property type="entry name" value="Lambda_DNA-bd_dom_sf"/>
</dbReference>
<evidence type="ECO:0000313" key="1">
    <source>
        <dbReference type="EMBL" id="MDN0014071.1"/>
    </source>
</evidence>
<dbReference type="SUPFAM" id="SSF47413">
    <property type="entry name" value="lambda repressor-like DNA-binding domains"/>
    <property type="match status" value="1"/>
</dbReference>
<evidence type="ECO:0000313" key="2">
    <source>
        <dbReference type="Proteomes" id="UP001168524"/>
    </source>
</evidence>
<reference evidence="1" key="1">
    <citation type="submission" date="2023-06" db="EMBL/GenBank/DDBJ databases">
        <title>Two novel species of Acinetobacter isolated from motorbike repairing workshop in Vietnam.</title>
        <authorList>
            <person name="Le N.T.T."/>
        </authorList>
    </citation>
    <scope>NUCLEOTIDE SEQUENCE</scope>
    <source>
        <strain evidence="1">VNH17</strain>
    </source>
</reference>
<dbReference type="GO" id="GO:0003677">
    <property type="term" value="F:DNA binding"/>
    <property type="evidence" value="ECO:0007669"/>
    <property type="project" value="UniProtKB-KW"/>
</dbReference>
<dbReference type="NCBIfam" id="TIGR04111">
    <property type="entry name" value="BcepMu_gp16"/>
    <property type="match status" value="1"/>
</dbReference>
<dbReference type="Gene3D" id="1.10.260.40">
    <property type="entry name" value="lambda repressor-like DNA-binding domains"/>
    <property type="match status" value="1"/>
</dbReference>
<protein>
    <submittedName>
        <fullName evidence="1">DNA-binding protein</fullName>
    </submittedName>
</protein>
<keyword evidence="2" id="KW-1185">Reference proteome</keyword>